<dbReference type="EMBL" id="FNOK01000025">
    <property type="protein sequence ID" value="SDY36187.1"/>
    <property type="molecule type" value="Genomic_DNA"/>
</dbReference>
<gene>
    <name evidence="2" type="ORF">SAMN05216215_102549</name>
</gene>
<keyword evidence="3" id="KW-1185">Reference proteome</keyword>
<feature type="compositionally biased region" description="Basic residues" evidence="1">
    <location>
        <begin position="1"/>
        <end position="19"/>
    </location>
</feature>
<accession>A0A1H3J8R9</accession>
<dbReference type="AlphaFoldDB" id="A0A1H3J8R9"/>
<dbReference type="STRING" id="418495.SAMN05216215_102549"/>
<feature type="region of interest" description="Disordered" evidence="1">
    <location>
        <begin position="1"/>
        <end position="24"/>
    </location>
</feature>
<evidence type="ECO:0000313" key="3">
    <source>
        <dbReference type="Proteomes" id="UP000199529"/>
    </source>
</evidence>
<evidence type="ECO:0000313" key="2">
    <source>
        <dbReference type="EMBL" id="SDY36187.1"/>
    </source>
</evidence>
<reference evidence="3" key="1">
    <citation type="submission" date="2016-10" db="EMBL/GenBank/DDBJ databases">
        <authorList>
            <person name="Varghese N."/>
            <person name="Submissions S."/>
        </authorList>
    </citation>
    <scope>NUCLEOTIDE SEQUENCE [LARGE SCALE GENOMIC DNA]</scope>
    <source>
        <strain evidence="3">CGMCC 4.3530</strain>
    </source>
</reference>
<dbReference type="Proteomes" id="UP000199529">
    <property type="component" value="Unassembled WGS sequence"/>
</dbReference>
<organism evidence="2 3">
    <name type="scientific">Saccharopolyspora shandongensis</name>
    <dbReference type="NCBI Taxonomy" id="418495"/>
    <lineage>
        <taxon>Bacteria</taxon>
        <taxon>Bacillati</taxon>
        <taxon>Actinomycetota</taxon>
        <taxon>Actinomycetes</taxon>
        <taxon>Pseudonocardiales</taxon>
        <taxon>Pseudonocardiaceae</taxon>
        <taxon>Saccharopolyspora</taxon>
    </lineage>
</organism>
<feature type="compositionally biased region" description="Low complexity" evidence="1">
    <location>
        <begin position="98"/>
        <end position="112"/>
    </location>
</feature>
<name>A0A1H3J8R9_9PSEU</name>
<feature type="compositionally biased region" description="Pro residues" evidence="1">
    <location>
        <begin position="199"/>
        <end position="212"/>
    </location>
</feature>
<sequence>MLVPRRSPRRTRRQRRARPRGPDRQAVVTVTGACAQRSPWSRLRALATRAVFIGGLGIGGWLGTTSAADAVELDPPLIEVEHAVVDAVAKPEAELDPVARPVVEPTEPAAPAIEPPRIDRPVSPIGETDRPTAIADDPDDVPPAPAVFAPPPHQHAAAPATGDRAAPLPKRSPVPTTAARTLPEPRAPDAPSPSRITPPTSPAPESPAPPAPATSLSAGTTSWGGGLRGQLAILPTGPDQVGSASAGVAHPEDRPATGVPSFEPSTSPD</sequence>
<feature type="compositionally biased region" description="Pro residues" evidence="1">
    <location>
        <begin position="141"/>
        <end position="153"/>
    </location>
</feature>
<proteinExistence type="predicted"/>
<protein>
    <submittedName>
        <fullName evidence="2">Uncharacterized protein</fullName>
    </submittedName>
</protein>
<evidence type="ECO:0000256" key="1">
    <source>
        <dbReference type="SAM" id="MobiDB-lite"/>
    </source>
</evidence>
<feature type="compositionally biased region" description="Low complexity" evidence="1">
    <location>
        <begin position="154"/>
        <end position="166"/>
    </location>
</feature>
<feature type="region of interest" description="Disordered" evidence="1">
    <location>
        <begin position="96"/>
        <end position="269"/>
    </location>
</feature>